<feature type="compositionally biased region" description="Basic and acidic residues" evidence="15">
    <location>
        <begin position="773"/>
        <end position="790"/>
    </location>
</feature>
<dbReference type="EMBL" id="KB007960">
    <property type="protein sequence ID" value="ELR18126.1"/>
    <property type="molecule type" value="Genomic_DNA"/>
</dbReference>
<feature type="compositionally biased region" description="Gly residues" evidence="15">
    <location>
        <begin position="1082"/>
        <end position="1098"/>
    </location>
</feature>
<dbReference type="InterPro" id="IPR047187">
    <property type="entry name" value="SF1_C_Upf1"/>
</dbReference>
<dbReference type="PROSITE" id="PS51061">
    <property type="entry name" value="R3H"/>
    <property type="match status" value="1"/>
</dbReference>
<dbReference type="PROSITE" id="PS51039">
    <property type="entry name" value="ZF_AN1"/>
    <property type="match status" value="1"/>
</dbReference>
<dbReference type="PANTHER" id="PTHR43788">
    <property type="entry name" value="DNA2/NAM7 HELICASE FAMILY MEMBER"/>
    <property type="match status" value="1"/>
</dbReference>
<evidence type="ECO:0000256" key="4">
    <source>
        <dbReference type="ARBA" id="ARBA00022490"/>
    </source>
</evidence>
<evidence type="ECO:0000256" key="13">
    <source>
        <dbReference type="ARBA" id="ARBA00023242"/>
    </source>
</evidence>
<dbReference type="InterPro" id="IPR048761">
    <property type="entry name" value="SMUBP-2_HCS1_1B"/>
</dbReference>
<evidence type="ECO:0000256" key="8">
    <source>
        <dbReference type="ARBA" id="ARBA00022801"/>
    </source>
</evidence>
<feature type="compositionally biased region" description="Basic and acidic residues" evidence="15">
    <location>
        <begin position="561"/>
        <end position="577"/>
    </location>
</feature>
<dbReference type="GO" id="GO:0043139">
    <property type="term" value="F:5'-3' DNA helicase activity"/>
    <property type="evidence" value="ECO:0007669"/>
    <property type="project" value="TreeGrafter"/>
</dbReference>
<feature type="region of interest" description="Disordered" evidence="15">
    <location>
        <begin position="1030"/>
        <end position="1108"/>
    </location>
</feature>
<dbReference type="InterPro" id="IPR035896">
    <property type="entry name" value="AN1-like_Znf"/>
</dbReference>
<comment type="similarity">
    <text evidence="3">Belongs to the DNA2/NAM7 helicase family.</text>
</comment>
<feature type="region of interest" description="Disordered" evidence="15">
    <location>
        <begin position="833"/>
        <end position="954"/>
    </location>
</feature>
<dbReference type="SUPFAM" id="SSF82708">
    <property type="entry name" value="R3H domain"/>
    <property type="match status" value="1"/>
</dbReference>
<keyword evidence="5" id="KW-0479">Metal-binding</keyword>
<evidence type="ECO:0000256" key="10">
    <source>
        <dbReference type="ARBA" id="ARBA00022833"/>
    </source>
</evidence>
<evidence type="ECO:0000256" key="1">
    <source>
        <dbReference type="ARBA" id="ARBA00004123"/>
    </source>
</evidence>
<evidence type="ECO:0000256" key="6">
    <source>
        <dbReference type="ARBA" id="ARBA00022741"/>
    </source>
</evidence>
<reference evidence="18 19" key="1">
    <citation type="journal article" date="2013" name="Genome Biol.">
        <title>Genome of Acanthamoeba castellanii highlights extensive lateral gene transfer and early evolution of tyrosine kinase signaling.</title>
        <authorList>
            <person name="Clarke M."/>
            <person name="Lohan A.J."/>
            <person name="Liu B."/>
            <person name="Lagkouvardos I."/>
            <person name="Roy S."/>
            <person name="Zafar N."/>
            <person name="Bertelli C."/>
            <person name="Schilde C."/>
            <person name="Kianianmomeni A."/>
            <person name="Burglin T.R."/>
            <person name="Frech C."/>
            <person name="Turcotte B."/>
            <person name="Kopec K.O."/>
            <person name="Synnott J.M."/>
            <person name="Choo C."/>
            <person name="Paponov I."/>
            <person name="Finkler A."/>
            <person name="Soon Heng Tan C."/>
            <person name="Hutchins A.P."/>
            <person name="Weinmeier T."/>
            <person name="Rattei T."/>
            <person name="Chu J.S."/>
            <person name="Gimenez G."/>
            <person name="Irimia M."/>
            <person name="Rigden D.J."/>
            <person name="Fitzpatrick D.A."/>
            <person name="Lorenzo-Morales J."/>
            <person name="Bateman A."/>
            <person name="Chiu C.H."/>
            <person name="Tang P."/>
            <person name="Hegemann P."/>
            <person name="Fromm H."/>
            <person name="Raoult D."/>
            <person name="Greub G."/>
            <person name="Miranda-Saavedra D."/>
            <person name="Chen N."/>
            <person name="Nash P."/>
            <person name="Ginger M.L."/>
            <person name="Horn M."/>
            <person name="Schaap P."/>
            <person name="Caler L."/>
            <person name="Loftus B."/>
        </authorList>
    </citation>
    <scope>NUCLEOTIDE SEQUENCE [LARGE SCALE GENOMIC DNA]</scope>
    <source>
        <strain evidence="18 19">Neff</strain>
    </source>
</reference>
<evidence type="ECO:0000259" key="16">
    <source>
        <dbReference type="PROSITE" id="PS51039"/>
    </source>
</evidence>
<feature type="compositionally biased region" description="Basic and acidic residues" evidence="15">
    <location>
        <begin position="900"/>
        <end position="911"/>
    </location>
</feature>
<dbReference type="GO" id="GO:0005737">
    <property type="term" value="C:cytoplasm"/>
    <property type="evidence" value="ECO:0007669"/>
    <property type="project" value="UniProtKB-SubCell"/>
</dbReference>
<dbReference type="Gene3D" id="3.40.50.300">
    <property type="entry name" value="P-loop containing nucleotide triphosphate hydrolases"/>
    <property type="match status" value="2"/>
</dbReference>
<dbReference type="SUPFAM" id="SSF52540">
    <property type="entry name" value="P-loop containing nucleoside triphosphate hydrolases"/>
    <property type="match status" value="1"/>
</dbReference>
<feature type="domain" description="R3H" evidence="17">
    <location>
        <begin position="790"/>
        <end position="854"/>
    </location>
</feature>
<sequence length="1108" mass="123227">MEAGGWDKVSKFVEKQLELLNDERDAEIEQTRALQEGYSPKELQRYGECVLRLHVVGRKTGVGGLLLVKLARAATAATTPLPSHRFQPGDIVGLVPSNVPISSFMVESMQKGKGGVIYRAAEHSITVSFSKMDEEGLALDTDGNTTYTLIRLANDVTYKRYRKALEALRQQVTSRTAGGGDNDHLKQVLFGLGEPRFVGHFRNRFELTPFNPNLNDSQKEAITFALGTIDFHPVSSRVPGTDPGLVNCGATGKTTTVVEFILQCVKRGERVLATAPSNIAVDNIAERLAVYAKQSGAKIVRVGHPARLLPSVVGLSLDARVKQHSHQTELADDVRKEMAKLQSSLGKATPGERRGVYAQLRQLRKELWEREGKAVDEILSQANIILATNTGAADKKLQKLPMFDVAVIDEAAQAVEASCWIPILKAKKLILAGDHCQLPPTIISEGAAKAGLSHTLFDRAWPCSVSFTTSSTVTFRMVKMYGDTVRHMLLIQYRMHDKINQWSSKEFYEGRLQAHASVASHLLRDLPHVQSDTTETKSPLIIVDTTGCGFHEEMVEIKNAADRGQNKKGADAAEETKGKRKPMMLGEGSKANQARPTWCTTTSIHCSNKVPPCLAGLRPEDIGIISPYNAQVDRLRHALRERGIPGMEKREMEKIEVSTVDGFQGREKEVIIISFVRSNQKGEIGFLAESRRMNVAITRAKRSVVVVCDEETINHAKNEFLKRMIEYFEAEGEYVAGAQFAGEEVHVETVDHGELERMRKERDDMLKLKEDVERRRREKEERERKEKEQQELEEQLQSDILDFVADPDRDEMTFPADLNAYARMRVHEIAGQHGLTHASKGDGKKRQLTVRKPVEEVRAAPAGPSTPGQDKEQKPKREVEEEEGEEEEEEDGGEEEEEEEKKANPVSELRRLQQQKYLAHKQSEEKEKQKKAANKTKSKAKPAKERATRLEDELKKKKKVEAAEVRKMSEEELLKKFDTTKCGFKGCKESTTVLGRLCPHCRLKFCFSHSMAEIHGCGDEAKKKAREDWLHSNRPGGTVTGQSSTKPLKPQARNHLQSKLQEKLGGVAHKGKKPTEKDQKSGRGGGAAGRGGGAPARGGRGRGRGGHA</sequence>
<dbReference type="GO" id="GO:0016787">
    <property type="term" value="F:hydrolase activity"/>
    <property type="evidence" value="ECO:0007669"/>
    <property type="project" value="UniProtKB-KW"/>
</dbReference>
<dbReference type="Pfam" id="PF13087">
    <property type="entry name" value="AAA_12"/>
    <property type="match status" value="1"/>
</dbReference>
<feature type="compositionally biased region" description="Basic and acidic residues" evidence="15">
    <location>
        <begin position="921"/>
        <end position="930"/>
    </location>
</feature>
<dbReference type="Pfam" id="PF21138">
    <property type="entry name" value="SMUBP-2_HCS1_1B"/>
    <property type="match status" value="1"/>
</dbReference>
<dbReference type="GO" id="GO:0005634">
    <property type="term" value="C:nucleus"/>
    <property type="evidence" value="ECO:0007669"/>
    <property type="project" value="UniProtKB-SubCell"/>
</dbReference>
<dbReference type="PANTHER" id="PTHR43788:SF8">
    <property type="entry name" value="DNA-BINDING PROTEIN SMUBP-2"/>
    <property type="match status" value="1"/>
</dbReference>
<evidence type="ECO:0000256" key="7">
    <source>
        <dbReference type="ARBA" id="ARBA00022771"/>
    </source>
</evidence>
<keyword evidence="7 14" id="KW-0863">Zinc-finger</keyword>
<dbReference type="KEGG" id="acan:ACA1_368270"/>
<dbReference type="GO" id="GO:0005524">
    <property type="term" value="F:ATP binding"/>
    <property type="evidence" value="ECO:0007669"/>
    <property type="project" value="UniProtKB-KW"/>
</dbReference>
<feature type="compositionally biased region" description="Basic and acidic residues" evidence="15">
    <location>
        <begin position="869"/>
        <end position="879"/>
    </location>
</feature>
<feature type="region of interest" description="Disordered" evidence="15">
    <location>
        <begin position="773"/>
        <end position="795"/>
    </location>
</feature>
<comment type="subcellular location">
    <subcellularLocation>
        <location evidence="2">Cytoplasm</location>
    </subcellularLocation>
    <subcellularLocation>
        <location evidence="1">Nucleus</location>
    </subcellularLocation>
</comment>
<keyword evidence="13" id="KW-0539">Nucleus</keyword>
<feature type="compositionally biased region" description="Basic and acidic residues" evidence="15">
    <location>
        <begin position="942"/>
        <end position="954"/>
    </location>
</feature>
<evidence type="ECO:0000256" key="11">
    <source>
        <dbReference type="ARBA" id="ARBA00022840"/>
    </source>
</evidence>
<gene>
    <name evidence="18" type="ORF">ACA1_368270</name>
</gene>
<dbReference type="Gene3D" id="2.40.30.270">
    <property type="match status" value="1"/>
</dbReference>
<keyword evidence="9 18" id="KW-0347">Helicase</keyword>
<dbReference type="Proteomes" id="UP000011083">
    <property type="component" value="Unassembled WGS sequence"/>
</dbReference>
<evidence type="ECO:0000256" key="15">
    <source>
        <dbReference type="SAM" id="MobiDB-lite"/>
    </source>
</evidence>
<dbReference type="GO" id="GO:0008270">
    <property type="term" value="F:zinc ion binding"/>
    <property type="evidence" value="ECO:0007669"/>
    <property type="project" value="UniProtKB-KW"/>
</dbReference>
<name>L8H1A0_ACACF</name>
<proteinExistence type="inferred from homology"/>
<dbReference type="CDD" id="cd18808">
    <property type="entry name" value="SF1_C_Upf1"/>
    <property type="match status" value="1"/>
</dbReference>
<keyword evidence="4" id="KW-0963">Cytoplasm</keyword>
<dbReference type="InterPro" id="IPR001374">
    <property type="entry name" value="R3H_dom"/>
</dbReference>
<dbReference type="Pfam" id="PF01424">
    <property type="entry name" value="R3H"/>
    <property type="match status" value="1"/>
</dbReference>
<dbReference type="Gene3D" id="4.10.1110.10">
    <property type="entry name" value="AN1-like Zinc finger"/>
    <property type="match status" value="1"/>
</dbReference>
<dbReference type="InterPro" id="IPR041679">
    <property type="entry name" value="DNA2/NAM7-like_C"/>
</dbReference>
<protein>
    <submittedName>
        <fullName evidence="18">Putative DNA helicase</fullName>
    </submittedName>
</protein>
<feature type="domain" description="AN1-type" evidence="16">
    <location>
        <begin position="976"/>
        <end position="1025"/>
    </location>
</feature>
<dbReference type="GO" id="GO:0003677">
    <property type="term" value="F:DNA binding"/>
    <property type="evidence" value="ECO:0007669"/>
    <property type="project" value="UniProtKB-ARBA"/>
</dbReference>
<evidence type="ECO:0000256" key="2">
    <source>
        <dbReference type="ARBA" id="ARBA00004496"/>
    </source>
</evidence>
<dbReference type="VEuPathDB" id="AmoebaDB:ACA1_368270"/>
<dbReference type="InterPro" id="IPR041677">
    <property type="entry name" value="DNA2/NAM7_AAA_11"/>
</dbReference>
<organism evidence="18 19">
    <name type="scientific">Acanthamoeba castellanii (strain ATCC 30010 / Neff)</name>
    <dbReference type="NCBI Taxonomy" id="1257118"/>
    <lineage>
        <taxon>Eukaryota</taxon>
        <taxon>Amoebozoa</taxon>
        <taxon>Discosea</taxon>
        <taxon>Longamoebia</taxon>
        <taxon>Centramoebida</taxon>
        <taxon>Acanthamoebidae</taxon>
        <taxon>Acanthamoeba</taxon>
    </lineage>
</organism>
<keyword evidence="8" id="KW-0378">Hydrolase</keyword>
<accession>L8H1A0</accession>
<keyword evidence="11" id="KW-0067">ATP-binding</keyword>
<evidence type="ECO:0000256" key="9">
    <source>
        <dbReference type="ARBA" id="ARBA00022806"/>
    </source>
</evidence>
<evidence type="ECO:0000256" key="5">
    <source>
        <dbReference type="ARBA" id="ARBA00022723"/>
    </source>
</evidence>
<evidence type="ECO:0000313" key="18">
    <source>
        <dbReference type="EMBL" id="ELR18126.1"/>
    </source>
</evidence>
<dbReference type="GO" id="GO:0003723">
    <property type="term" value="F:RNA binding"/>
    <property type="evidence" value="ECO:0007669"/>
    <property type="project" value="UniProtKB-KW"/>
</dbReference>
<feature type="compositionally biased region" description="Acidic residues" evidence="15">
    <location>
        <begin position="880"/>
        <end position="899"/>
    </location>
</feature>
<dbReference type="OrthoDB" id="6513042at2759"/>
<keyword evidence="6" id="KW-0547">Nucleotide-binding</keyword>
<dbReference type="CDD" id="cd18044">
    <property type="entry name" value="DEXXQc_SMUBP2"/>
    <property type="match status" value="1"/>
</dbReference>
<dbReference type="SMART" id="SM00393">
    <property type="entry name" value="R3H"/>
    <property type="match status" value="1"/>
</dbReference>
<dbReference type="GeneID" id="14918917"/>
<feature type="region of interest" description="Disordered" evidence="15">
    <location>
        <begin position="561"/>
        <end position="592"/>
    </location>
</feature>
<dbReference type="OMA" id="QAMYKGE"/>
<dbReference type="InterPro" id="IPR027417">
    <property type="entry name" value="P-loop_NTPase"/>
</dbReference>
<evidence type="ECO:0000256" key="14">
    <source>
        <dbReference type="PROSITE-ProRule" id="PRU00449"/>
    </source>
</evidence>
<dbReference type="Pfam" id="PF01428">
    <property type="entry name" value="zf-AN1"/>
    <property type="match status" value="1"/>
</dbReference>
<dbReference type="InterPro" id="IPR050534">
    <property type="entry name" value="Coronavir_polyprotein_1ab"/>
</dbReference>
<dbReference type="Pfam" id="PF13086">
    <property type="entry name" value="AAA_11"/>
    <property type="match status" value="1"/>
</dbReference>
<dbReference type="InterPro" id="IPR036867">
    <property type="entry name" value="R3H_dom_sf"/>
</dbReference>
<evidence type="ECO:0000256" key="3">
    <source>
        <dbReference type="ARBA" id="ARBA00007913"/>
    </source>
</evidence>
<dbReference type="SUPFAM" id="SSF118310">
    <property type="entry name" value="AN1-like Zinc finger"/>
    <property type="match status" value="1"/>
</dbReference>
<dbReference type="InterPro" id="IPR000058">
    <property type="entry name" value="Znf_AN1"/>
</dbReference>
<keyword evidence="19" id="KW-1185">Reference proteome</keyword>
<dbReference type="RefSeq" id="XP_004340146.1">
    <property type="nucleotide sequence ID" value="XM_004340098.1"/>
</dbReference>
<keyword evidence="10" id="KW-0862">Zinc</keyword>
<feature type="compositionally biased region" description="Basic residues" evidence="15">
    <location>
        <begin position="931"/>
        <end position="941"/>
    </location>
</feature>
<keyword evidence="12" id="KW-0694">RNA-binding</keyword>
<evidence type="ECO:0000259" key="17">
    <source>
        <dbReference type="PROSITE" id="PS51061"/>
    </source>
</evidence>
<evidence type="ECO:0000313" key="19">
    <source>
        <dbReference type="Proteomes" id="UP000011083"/>
    </source>
</evidence>
<feature type="compositionally biased region" description="Basic residues" evidence="15">
    <location>
        <begin position="1099"/>
        <end position="1108"/>
    </location>
</feature>
<dbReference type="FunFam" id="3.30.1370.50:FF:000002">
    <property type="entry name" value="Immunoglobulin mu DNA-binding protein 2"/>
    <property type="match status" value="1"/>
</dbReference>
<evidence type="ECO:0000256" key="12">
    <source>
        <dbReference type="ARBA" id="ARBA00022884"/>
    </source>
</evidence>
<dbReference type="AlphaFoldDB" id="L8H1A0"/>
<dbReference type="Gene3D" id="3.30.1370.50">
    <property type="entry name" value="R3H-like domain"/>
    <property type="match status" value="1"/>
</dbReference>